<protein>
    <submittedName>
        <fullName evidence="3">Uncharacterized protein</fullName>
    </submittedName>
</protein>
<feature type="transmembrane region" description="Helical" evidence="2">
    <location>
        <begin position="12"/>
        <end position="29"/>
    </location>
</feature>
<accession>A0A5M3N2U6</accession>
<dbReference type="SUPFAM" id="SSF48452">
    <property type="entry name" value="TPR-like"/>
    <property type="match status" value="1"/>
</dbReference>
<keyword evidence="4" id="KW-1185">Reference proteome</keyword>
<dbReference type="Gene3D" id="1.25.40.10">
    <property type="entry name" value="Tetratricopeptide repeat domain"/>
    <property type="match status" value="1"/>
</dbReference>
<evidence type="ECO:0000313" key="4">
    <source>
        <dbReference type="Proteomes" id="UP000053558"/>
    </source>
</evidence>
<dbReference type="AlphaFoldDB" id="A0A5M3N2U6"/>
<dbReference type="InterPro" id="IPR019734">
    <property type="entry name" value="TPR_rpt"/>
</dbReference>
<dbReference type="RefSeq" id="XP_007764762.1">
    <property type="nucleotide sequence ID" value="XM_007766572.1"/>
</dbReference>
<keyword evidence="2" id="KW-0812">Transmembrane</keyword>
<keyword evidence="2" id="KW-1133">Transmembrane helix</keyword>
<dbReference type="KEGG" id="cput:CONPUDRAFT_135011"/>
<reference evidence="4" key="1">
    <citation type="journal article" date="2012" name="Science">
        <title>The Paleozoic origin of enzymatic lignin decomposition reconstructed from 31 fungal genomes.</title>
        <authorList>
            <person name="Floudas D."/>
            <person name="Binder M."/>
            <person name="Riley R."/>
            <person name="Barry K."/>
            <person name="Blanchette R.A."/>
            <person name="Henrissat B."/>
            <person name="Martinez A.T."/>
            <person name="Otillar R."/>
            <person name="Spatafora J.W."/>
            <person name="Yadav J.S."/>
            <person name="Aerts A."/>
            <person name="Benoit I."/>
            <person name="Boyd A."/>
            <person name="Carlson A."/>
            <person name="Copeland A."/>
            <person name="Coutinho P.M."/>
            <person name="de Vries R.P."/>
            <person name="Ferreira P."/>
            <person name="Findley K."/>
            <person name="Foster B."/>
            <person name="Gaskell J."/>
            <person name="Glotzer D."/>
            <person name="Gorecki P."/>
            <person name="Heitman J."/>
            <person name="Hesse C."/>
            <person name="Hori C."/>
            <person name="Igarashi K."/>
            <person name="Jurgens J.A."/>
            <person name="Kallen N."/>
            <person name="Kersten P."/>
            <person name="Kohler A."/>
            <person name="Kuees U."/>
            <person name="Kumar T.K.A."/>
            <person name="Kuo A."/>
            <person name="LaButti K."/>
            <person name="Larrondo L.F."/>
            <person name="Lindquist E."/>
            <person name="Ling A."/>
            <person name="Lombard V."/>
            <person name="Lucas S."/>
            <person name="Lundell T."/>
            <person name="Martin R."/>
            <person name="McLaughlin D.J."/>
            <person name="Morgenstern I."/>
            <person name="Morin E."/>
            <person name="Murat C."/>
            <person name="Nagy L.G."/>
            <person name="Nolan M."/>
            <person name="Ohm R.A."/>
            <person name="Patyshakuliyeva A."/>
            <person name="Rokas A."/>
            <person name="Ruiz-Duenas F.J."/>
            <person name="Sabat G."/>
            <person name="Salamov A."/>
            <person name="Samejima M."/>
            <person name="Schmutz J."/>
            <person name="Slot J.C."/>
            <person name="St John F."/>
            <person name="Stenlid J."/>
            <person name="Sun H."/>
            <person name="Sun S."/>
            <person name="Syed K."/>
            <person name="Tsang A."/>
            <person name="Wiebenga A."/>
            <person name="Young D."/>
            <person name="Pisabarro A."/>
            <person name="Eastwood D.C."/>
            <person name="Martin F."/>
            <person name="Cullen D."/>
            <person name="Grigoriev I.V."/>
            <person name="Hibbett D.S."/>
        </authorList>
    </citation>
    <scope>NUCLEOTIDE SEQUENCE [LARGE SCALE GENOMIC DNA]</scope>
    <source>
        <strain evidence="4">RWD-64-598 SS2</strain>
    </source>
</reference>
<proteinExistence type="predicted"/>
<dbReference type="OMA" id="GAHMWVE"/>
<dbReference type="PROSITE" id="PS50005">
    <property type="entry name" value="TPR"/>
    <property type="match status" value="1"/>
</dbReference>
<gene>
    <name evidence="3" type="ORF">CONPUDRAFT_135011</name>
</gene>
<organism evidence="3 4">
    <name type="scientific">Coniophora puteana (strain RWD-64-598)</name>
    <name type="common">Brown rot fungus</name>
    <dbReference type="NCBI Taxonomy" id="741705"/>
    <lineage>
        <taxon>Eukaryota</taxon>
        <taxon>Fungi</taxon>
        <taxon>Dikarya</taxon>
        <taxon>Basidiomycota</taxon>
        <taxon>Agaricomycotina</taxon>
        <taxon>Agaricomycetes</taxon>
        <taxon>Agaricomycetidae</taxon>
        <taxon>Boletales</taxon>
        <taxon>Coniophorineae</taxon>
        <taxon>Coniophoraceae</taxon>
        <taxon>Coniophora</taxon>
    </lineage>
</organism>
<dbReference type="EMBL" id="JH711574">
    <property type="protein sequence ID" value="EIW85195.1"/>
    <property type="molecule type" value="Genomic_DNA"/>
</dbReference>
<keyword evidence="1" id="KW-0802">TPR repeat</keyword>
<dbReference type="InterPro" id="IPR011990">
    <property type="entry name" value="TPR-like_helical_dom_sf"/>
</dbReference>
<dbReference type="OrthoDB" id="2524554at2759"/>
<evidence type="ECO:0000313" key="3">
    <source>
        <dbReference type="EMBL" id="EIW85195.1"/>
    </source>
</evidence>
<name>A0A5M3N2U6_CONPW</name>
<comment type="caution">
    <text evidence="3">The sequence shown here is derived from an EMBL/GenBank/DDBJ whole genome shotgun (WGS) entry which is preliminary data.</text>
</comment>
<evidence type="ECO:0000256" key="2">
    <source>
        <dbReference type="SAM" id="Phobius"/>
    </source>
</evidence>
<dbReference type="GeneID" id="19200693"/>
<sequence>MFGLNFFKRFFQYTFVGFVALGITGWTAFEGAHMWVEHVGMAPDRDEQVHRWEWDRDAEKWSGGDAVGGTNQSLGYKARHAIRSAWMAQNWGTGSSSSVVSSKSGRNGQDSGLNLVDARLEYAQSFLRAALRIAEERVASGSLRPQTLGDLLARHASIMERIGTREALFESRSEFERVWAGLPGKGPDSARVALKLGDLNYRLGDTEDAVSWWTRSLQLTQGDSTESPSSLPAVASTIPSSPSAQRTLISTLVSLSAFYSTSGQLKQAKSLQEASLDLMRSVPSPPNLASASPPQALHSLYVLHRSSLLSIHLAEVMYALHLPKDSSVQYLTQAAESSERVALALAGLPFTRQPNTATPSLPQPPASGAGLVPVYAKSTAMSKPAKSLLRDARRSAAEAWNLIGILKEGSKKPDMEGALDCYERALGWAGVAKERAGGVGEAGEGTLEAEWKVLWANYTRAREAVRKQTEGR</sequence>
<dbReference type="Proteomes" id="UP000053558">
    <property type="component" value="Unassembled WGS sequence"/>
</dbReference>
<keyword evidence="2" id="KW-0472">Membrane</keyword>
<feature type="repeat" description="TPR" evidence="1">
    <location>
        <begin position="190"/>
        <end position="223"/>
    </location>
</feature>
<evidence type="ECO:0000256" key="1">
    <source>
        <dbReference type="PROSITE-ProRule" id="PRU00339"/>
    </source>
</evidence>